<protein>
    <submittedName>
        <fullName evidence="3">Kelch motif protein</fullName>
    </submittedName>
</protein>
<proteinExistence type="predicted"/>
<dbReference type="Proteomes" id="UP000294862">
    <property type="component" value="Unassembled WGS sequence"/>
</dbReference>
<dbReference type="Gene3D" id="2.120.10.80">
    <property type="entry name" value="Kelch-type beta propeller"/>
    <property type="match status" value="1"/>
</dbReference>
<dbReference type="Pfam" id="PF01344">
    <property type="entry name" value="Kelch_1"/>
    <property type="match status" value="1"/>
</dbReference>
<evidence type="ECO:0000313" key="4">
    <source>
        <dbReference type="Proteomes" id="UP000294862"/>
    </source>
</evidence>
<dbReference type="PANTHER" id="PTHR46344">
    <property type="entry name" value="OS02G0202900 PROTEIN"/>
    <property type="match status" value="1"/>
</dbReference>
<dbReference type="InterPro" id="IPR015915">
    <property type="entry name" value="Kelch-typ_b-propeller"/>
</dbReference>
<dbReference type="InterPro" id="IPR011043">
    <property type="entry name" value="Gal_Oxase/kelch_b-propeller"/>
</dbReference>
<comment type="caution">
    <text evidence="3">The sequence shown here is derived from an EMBL/GenBank/DDBJ whole genome shotgun (WGS) entry which is preliminary data.</text>
</comment>
<dbReference type="PANTHER" id="PTHR46344:SF27">
    <property type="entry name" value="KELCH REPEAT SUPERFAMILY PROTEIN"/>
    <property type="match status" value="1"/>
</dbReference>
<gene>
    <name evidence="3" type="ORF">EV148_103159</name>
</gene>
<evidence type="ECO:0000256" key="2">
    <source>
        <dbReference type="ARBA" id="ARBA00022737"/>
    </source>
</evidence>
<dbReference type="InterPro" id="IPR037293">
    <property type="entry name" value="Gal_Oxidase_central_sf"/>
</dbReference>
<sequence>MRYGRDRRRVPASIAADRGPAMRRLHPIACAIGAFVLSSADALAGGSFHRSADMATPRASYGTALLPDGRVLFTGGIADFGVHLVQAELYDPATDAFVPTGSMTEVRMRPTVVALADGRVLVLGGRGGKTGDALGTAEIYDPATGQFSATGSMAGPRYVASATLLEDGTVLVAGGLTARDVLATAELYDPATGVFSATGSLVEARIQPLAVRLADGRVLIAGGDGLGGPLASAELYDPLTGTFAPTGDLPEPREVQSFVRLADGRVLMVGGSDGGYNGGFPIYLPDAAVYDPASGAFTPAGTLAHARELQSAALLPDGRVLVAGGAHLAGEPGSVTVPIAEAWNPATARFEDIGTMAVPRYEAMPVTLADGSILLAGGWAFAGDTVGDMPTAAAERFVPEFADLVFADGFDDPSP</sequence>
<keyword evidence="4" id="KW-1185">Reference proteome</keyword>
<dbReference type="SUPFAM" id="SSF50965">
    <property type="entry name" value="Galactose oxidase, central domain"/>
    <property type="match status" value="2"/>
</dbReference>
<evidence type="ECO:0000313" key="3">
    <source>
        <dbReference type="EMBL" id="TCO41239.1"/>
    </source>
</evidence>
<dbReference type="SMART" id="SM00612">
    <property type="entry name" value="Kelch"/>
    <property type="match status" value="5"/>
</dbReference>
<reference evidence="3 4" key="1">
    <citation type="journal article" date="2015" name="Stand. Genomic Sci.">
        <title>Genomic Encyclopedia of Bacterial and Archaeal Type Strains, Phase III: the genomes of soil and plant-associated and newly described type strains.</title>
        <authorList>
            <person name="Whitman W.B."/>
            <person name="Woyke T."/>
            <person name="Klenk H.P."/>
            <person name="Zhou Y."/>
            <person name="Lilburn T.G."/>
            <person name="Beck B.J."/>
            <person name="De Vos P."/>
            <person name="Vandamme P."/>
            <person name="Eisen J.A."/>
            <person name="Garrity G."/>
            <person name="Hugenholtz P."/>
            <person name="Kyrpides N.C."/>
        </authorList>
    </citation>
    <scope>NUCLEOTIDE SEQUENCE [LARGE SCALE GENOMIC DNA]</scope>
    <source>
        <strain evidence="3 4">A3</strain>
    </source>
</reference>
<dbReference type="InterPro" id="IPR006652">
    <property type="entry name" value="Kelch_1"/>
</dbReference>
<name>A0A4R2IBX1_9GAMM</name>
<keyword evidence="2" id="KW-0677">Repeat</keyword>
<accession>A0A4R2IBX1</accession>
<dbReference type="EMBL" id="SLWQ01000003">
    <property type="protein sequence ID" value="TCO41239.1"/>
    <property type="molecule type" value="Genomic_DNA"/>
</dbReference>
<evidence type="ECO:0000256" key="1">
    <source>
        <dbReference type="ARBA" id="ARBA00022441"/>
    </source>
</evidence>
<dbReference type="AlphaFoldDB" id="A0A4R2IBX1"/>
<keyword evidence="1" id="KW-0880">Kelch repeat</keyword>
<organism evidence="3 4">
    <name type="scientific">Dokdonella fugitiva</name>
    <dbReference type="NCBI Taxonomy" id="328517"/>
    <lineage>
        <taxon>Bacteria</taxon>
        <taxon>Pseudomonadati</taxon>
        <taxon>Pseudomonadota</taxon>
        <taxon>Gammaproteobacteria</taxon>
        <taxon>Lysobacterales</taxon>
        <taxon>Rhodanobacteraceae</taxon>
        <taxon>Dokdonella</taxon>
    </lineage>
</organism>
<dbReference type="Gene3D" id="2.130.10.80">
    <property type="entry name" value="Galactose oxidase/kelch, beta-propeller"/>
    <property type="match status" value="2"/>
</dbReference>